<dbReference type="InterPro" id="IPR002156">
    <property type="entry name" value="RNaseH_domain"/>
</dbReference>
<comment type="caution">
    <text evidence="2">The sequence shown here is derived from an EMBL/GenBank/DDBJ whole genome shotgun (WGS) entry which is preliminary data.</text>
</comment>
<protein>
    <submittedName>
        <fullName evidence="2">Ribonuclease H domain</fullName>
    </submittedName>
</protein>
<dbReference type="InterPro" id="IPR026960">
    <property type="entry name" value="RVT-Znf"/>
</dbReference>
<dbReference type="CDD" id="cd06222">
    <property type="entry name" value="RNase_H_like"/>
    <property type="match status" value="1"/>
</dbReference>
<dbReference type="Pfam" id="PF13456">
    <property type="entry name" value="RVT_3"/>
    <property type="match status" value="1"/>
</dbReference>
<keyword evidence="3" id="KW-1185">Reference proteome</keyword>
<evidence type="ECO:0000259" key="1">
    <source>
        <dbReference type="PROSITE" id="PS50879"/>
    </source>
</evidence>
<evidence type="ECO:0000313" key="2">
    <source>
        <dbReference type="EMBL" id="KAG7565129.1"/>
    </source>
</evidence>
<gene>
    <name evidence="2" type="ORF">ISN44_As10g018470</name>
</gene>
<dbReference type="PANTHER" id="PTHR47723:SF13">
    <property type="entry name" value="PUTATIVE-RELATED"/>
    <property type="match status" value="1"/>
</dbReference>
<dbReference type="PANTHER" id="PTHR47723">
    <property type="entry name" value="OS05G0353850 PROTEIN"/>
    <property type="match status" value="1"/>
</dbReference>
<dbReference type="GO" id="GO:0003676">
    <property type="term" value="F:nucleic acid binding"/>
    <property type="evidence" value="ECO:0007669"/>
    <property type="project" value="InterPro"/>
</dbReference>
<dbReference type="Pfam" id="PF13966">
    <property type="entry name" value="zf-RVT"/>
    <property type="match status" value="1"/>
</dbReference>
<dbReference type="InterPro" id="IPR044730">
    <property type="entry name" value="RNase_H-like_dom_plant"/>
</dbReference>
<name>A0A8T2A061_ARASU</name>
<dbReference type="GO" id="GO:0004523">
    <property type="term" value="F:RNA-DNA hybrid ribonuclease activity"/>
    <property type="evidence" value="ECO:0007669"/>
    <property type="project" value="InterPro"/>
</dbReference>
<dbReference type="AlphaFoldDB" id="A0A8T2A061"/>
<dbReference type="OrthoDB" id="1422167at2759"/>
<feature type="domain" description="RNase H type-1" evidence="1">
    <location>
        <begin position="375"/>
        <end position="505"/>
    </location>
</feature>
<proteinExistence type="predicted"/>
<accession>A0A8T2A061</accession>
<evidence type="ECO:0000313" key="3">
    <source>
        <dbReference type="Proteomes" id="UP000694251"/>
    </source>
</evidence>
<organism evidence="2 3">
    <name type="scientific">Arabidopsis suecica</name>
    <name type="common">Swedish thale-cress</name>
    <name type="synonym">Cardaminopsis suecica</name>
    <dbReference type="NCBI Taxonomy" id="45249"/>
    <lineage>
        <taxon>Eukaryota</taxon>
        <taxon>Viridiplantae</taxon>
        <taxon>Streptophyta</taxon>
        <taxon>Embryophyta</taxon>
        <taxon>Tracheophyta</taxon>
        <taxon>Spermatophyta</taxon>
        <taxon>Magnoliopsida</taxon>
        <taxon>eudicotyledons</taxon>
        <taxon>Gunneridae</taxon>
        <taxon>Pentapetalae</taxon>
        <taxon>rosids</taxon>
        <taxon>malvids</taxon>
        <taxon>Brassicales</taxon>
        <taxon>Brassicaceae</taxon>
        <taxon>Camelineae</taxon>
        <taxon>Arabidopsis</taxon>
    </lineage>
</organism>
<dbReference type="InterPro" id="IPR053151">
    <property type="entry name" value="RNase_H-like"/>
</dbReference>
<reference evidence="2 3" key="1">
    <citation type="submission" date="2020-12" db="EMBL/GenBank/DDBJ databases">
        <title>Concerted genomic and epigenomic changes stabilize Arabidopsis allopolyploids.</title>
        <authorList>
            <person name="Chen Z."/>
        </authorList>
    </citation>
    <scope>NUCLEOTIDE SEQUENCE [LARGE SCALE GENOMIC DNA]</scope>
    <source>
        <strain evidence="2">As9502</strain>
        <tissue evidence="2">Leaf</tissue>
    </source>
</reference>
<dbReference type="EMBL" id="JAEFBJ010000010">
    <property type="protein sequence ID" value="KAG7565129.1"/>
    <property type="molecule type" value="Genomic_DNA"/>
</dbReference>
<dbReference type="PROSITE" id="PS50879">
    <property type="entry name" value="RNASE_H_1"/>
    <property type="match status" value="1"/>
</dbReference>
<sequence>MNRALISKVGWRLLNNVDSLWARVLRSKYKVGEIQDRAWLTPKGTWSSTWRSICVGLREVISGGVSWVPGDGQQTRFWLDSWLIPEPLLGWASGQVPQGEQGKVLADYWIEGAATVHASDLHYHASNSESSLPPRFQTAHLENRDSETIPSDSRRFRFRFRFRSEKRSSTGDSMLPSSFRSQFYIVRSAYALLSQEETPLPSMDRFFDRIWRVMAPERVRYFLWLVGHQAIMSNVERVRRHLGDTAVCQVCKGADESIIHILRDCPAMEGIWRRLVPPRERQYFFAKSIMEWLFDNLGSRKEQGSEDWPTLFSVAVWWSWKWRCMNVFGESGKCRDRVRFLKDMAAEVTNAHALARGNQGGQPRVERIISWKRPREGWVKLSTDGASRGNPGPAAAGGVVRGEDGTWLGGFALRIGICSAPLAELWGVYYGLLIAWEKGYRRVELEVDSELVVGFLRSGVSDAHPLAFLVRMCHGFISRDWLVRVTHVYREANRLADGLANYAFTLQLGILSFDYCPDVVHSIMLADINGTAVPRFIRL</sequence>
<dbReference type="Proteomes" id="UP000694251">
    <property type="component" value="Chromosome 10"/>
</dbReference>